<comment type="caution">
    <text evidence="11">The sequence shown here is derived from an EMBL/GenBank/DDBJ whole genome shotgun (WGS) entry which is preliminary data.</text>
</comment>
<evidence type="ECO:0000256" key="2">
    <source>
        <dbReference type="ARBA" id="ARBA00003444"/>
    </source>
</evidence>
<evidence type="ECO:0000256" key="9">
    <source>
        <dbReference type="ARBA" id="ARBA00048531"/>
    </source>
</evidence>
<dbReference type="InterPro" id="IPR015422">
    <property type="entry name" value="PyrdxlP-dep_Trfase_small"/>
</dbReference>
<comment type="catalytic activity">
    <reaction evidence="9">
        <text>O-phospho-L-threonine + H(+) = (R)-1-aminopropan-2-yl phosphate + CO2</text>
        <dbReference type="Rhea" id="RHEA:11492"/>
        <dbReference type="ChEBI" id="CHEBI:15378"/>
        <dbReference type="ChEBI" id="CHEBI:16526"/>
        <dbReference type="ChEBI" id="CHEBI:58563"/>
        <dbReference type="ChEBI" id="CHEBI:58675"/>
        <dbReference type="EC" id="4.1.1.81"/>
    </reaction>
</comment>
<dbReference type="InterPro" id="IPR005860">
    <property type="entry name" value="CobD"/>
</dbReference>
<dbReference type="NCBIfam" id="TIGR01140">
    <property type="entry name" value="L_thr_O3P_dcar"/>
    <property type="match status" value="1"/>
</dbReference>
<reference evidence="12" key="1">
    <citation type="journal article" date="2019" name="Int. J. Syst. Evol. Microbiol.">
        <title>The Global Catalogue of Microorganisms (GCM) 10K type strain sequencing project: providing services to taxonomists for standard genome sequencing and annotation.</title>
        <authorList>
            <consortium name="The Broad Institute Genomics Platform"/>
            <consortium name="The Broad Institute Genome Sequencing Center for Infectious Disease"/>
            <person name="Wu L."/>
            <person name="Ma J."/>
        </authorList>
    </citation>
    <scope>NUCLEOTIDE SEQUENCE [LARGE SCALE GENOMIC DNA]</scope>
    <source>
        <strain evidence="12">CGMCC 1.16305</strain>
    </source>
</reference>
<sequence>MLPAHGSNPEHLIKQLDMAVPEKLIDFSVNTNPFGPPAELQSVWQSLYKEIADYPDPYAKALKAGISAQEQIDGKQLLIGNGASELIHLIARMFQGRHVLIVDPTFSEYRTTCEAYGCHIASFQLNEDDGWQLNANQLSEALNGKDAVFICHPNNPTGVTYSQETLLKVIEEASNLGVYVVIDEAFYDFCIEEISMSKYVTDYRHLIILRSLTKMYALAGIRLGYIIADEAVINHLKRFQPHWSVNTLAQKLGELCIKQTAFVHQTKNNIGLERCRLFPVLKDLGYRLSPSKVNYYLLREETKKSARPLLRFLIERGIAARHTDNFIGLNGKFLRCAIRTQSDNDQLLKALKEWKSIC</sequence>
<keyword evidence="6" id="KW-0663">Pyridoxal phosphate</keyword>
<organism evidence="11 12">
    <name type="scientific">Scopulibacillus cellulosilyticus</name>
    <dbReference type="NCBI Taxonomy" id="2665665"/>
    <lineage>
        <taxon>Bacteria</taxon>
        <taxon>Bacillati</taxon>
        <taxon>Bacillota</taxon>
        <taxon>Bacilli</taxon>
        <taxon>Bacillales</taxon>
        <taxon>Sporolactobacillaceae</taxon>
        <taxon>Scopulibacillus</taxon>
    </lineage>
</organism>
<keyword evidence="7 11" id="KW-0456">Lyase</keyword>
<keyword evidence="12" id="KW-1185">Reference proteome</keyword>
<evidence type="ECO:0000259" key="10">
    <source>
        <dbReference type="Pfam" id="PF00155"/>
    </source>
</evidence>
<evidence type="ECO:0000256" key="4">
    <source>
        <dbReference type="ARBA" id="ARBA00012285"/>
    </source>
</evidence>
<dbReference type="EC" id="4.1.1.81" evidence="4"/>
<dbReference type="InterPro" id="IPR015424">
    <property type="entry name" value="PyrdxlP-dep_Trfase"/>
</dbReference>
<dbReference type="RefSeq" id="WP_380963443.1">
    <property type="nucleotide sequence ID" value="NZ_JBHTCO010000003.1"/>
</dbReference>
<gene>
    <name evidence="11" type="primary">cobD</name>
    <name evidence="11" type="ORF">ACFQRG_02885</name>
</gene>
<dbReference type="SUPFAM" id="SSF53383">
    <property type="entry name" value="PLP-dependent transferases"/>
    <property type="match status" value="1"/>
</dbReference>
<name>A0ABW2PUF9_9BACL</name>
<dbReference type="Gene3D" id="3.40.640.10">
    <property type="entry name" value="Type I PLP-dependent aspartate aminotransferase-like (Major domain)"/>
    <property type="match status" value="1"/>
</dbReference>
<evidence type="ECO:0000256" key="6">
    <source>
        <dbReference type="ARBA" id="ARBA00022898"/>
    </source>
</evidence>
<keyword evidence="5" id="KW-0169">Cobalamin biosynthesis</keyword>
<dbReference type="PROSITE" id="PS00105">
    <property type="entry name" value="AA_TRANSFER_CLASS_1"/>
    <property type="match status" value="1"/>
</dbReference>
<dbReference type="PANTHER" id="PTHR42885:SF1">
    <property type="entry name" value="THREONINE-PHOSPHATE DECARBOXYLASE"/>
    <property type="match status" value="1"/>
</dbReference>
<dbReference type="Proteomes" id="UP001596505">
    <property type="component" value="Unassembled WGS sequence"/>
</dbReference>
<evidence type="ECO:0000256" key="1">
    <source>
        <dbReference type="ARBA" id="ARBA00001933"/>
    </source>
</evidence>
<comment type="function">
    <text evidence="2">Decarboxylates L-threonine-O-3-phosphate to yield (R)-1-amino-2-propanol O-2-phosphate, the precursor for the linkage between the nucleotide loop and the corrin ring in cobalamin.</text>
</comment>
<evidence type="ECO:0000313" key="12">
    <source>
        <dbReference type="Proteomes" id="UP001596505"/>
    </source>
</evidence>
<proteinExistence type="predicted"/>
<protein>
    <recommendedName>
        <fullName evidence="4">threonine-phosphate decarboxylase</fullName>
        <ecNumber evidence="4">4.1.1.81</ecNumber>
    </recommendedName>
    <alternativeName>
        <fullName evidence="8">L-threonine-O-3-phosphate decarboxylase</fullName>
    </alternativeName>
</protein>
<evidence type="ECO:0000256" key="3">
    <source>
        <dbReference type="ARBA" id="ARBA00004953"/>
    </source>
</evidence>
<accession>A0ABW2PUF9</accession>
<dbReference type="GO" id="GO:0048472">
    <property type="term" value="F:threonine-phosphate decarboxylase activity"/>
    <property type="evidence" value="ECO:0007669"/>
    <property type="project" value="UniProtKB-EC"/>
</dbReference>
<dbReference type="InterPro" id="IPR004839">
    <property type="entry name" value="Aminotransferase_I/II_large"/>
</dbReference>
<dbReference type="Pfam" id="PF00155">
    <property type="entry name" value="Aminotran_1_2"/>
    <property type="match status" value="1"/>
</dbReference>
<evidence type="ECO:0000256" key="5">
    <source>
        <dbReference type="ARBA" id="ARBA00022573"/>
    </source>
</evidence>
<evidence type="ECO:0000256" key="8">
    <source>
        <dbReference type="ARBA" id="ARBA00029996"/>
    </source>
</evidence>
<dbReference type="InterPro" id="IPR015421">
    <property type="entry name" value="PyrdxlP-dep_Trfase_major"/>
</dbReference>
<comment type="cofactor">
    <cofactor evidence="1">
        <name>pyridoxal 5'-phosphate</name>
        <dbReference type="ChEBI" id="CHEBI:597326"/>
    </cofactor>
</comment>
<dbReference type="PANTHER" id="PTHR42885">
    <property type="entry name" value="HISTIDINOL-PHOSPHATE AMINOTRANSFERASE-RELATED"/>
    <property type="match status" value="1"/>
</dbReference>
<evidence type="ECO:0000256" key="7">
    <source>
        <dbReference type="ARBA" id="ARBA00023239"/>
    </source>
</evidence>
<dbReference type="CDD" id="cd00609">
    <property type="entry name" value="AAT_like"/>
    <property type="match status" value="1"/>
</dbReference>
<dbReference type="Gene3D" id="3.90.1150.10">
    <property type="entry name" value="Aspartate Aminotransferase, domain 1"/>
    <property type="match status" value="1"/>
</dbReference>
<feature type="domain" description="Aminotransferase class I/classII large" evidence="10">
    <location>
        <begin position="23"/>
        <end position="351"/>
    </location>
</feature>
<comment type="pathway">
    <text evidence="3">Cofactor biosynthesis; adenosylcobalamin biosynthesis.</text>
</comment>
<evidence type="ECO:0000313" key="11">
    <source>
        <dbReference type="EMBL" id="MFC7391941.1"/>
    </source>
</evidence>
<dbReference type="EMBL" id="JBHTCO010000003">
    <property type="protein sequence ID" value="MFC7391941.1"/>
    <property type="molecule type" value="Genomic_DNA"/>
</dbReference>
<dbReference type="InterPro" id="IPR004838">
    <property type="entry name" value="NHTrfase_class1_PyrdxlP-BS"/>
</dbReference>